<reference evidence="3 4" key="1">
    <citation type="submission" date="2023-03" db="EMBL/GenBank/DDBJ databases">
        <title>High-quality genome of Scylla paramamosain provides insights in environmental adaptation.</title>
        <authorList>
            <person name="Zhang L."/>
        </authorList>
    </citation>
    <scope>NUCLEOTIDE SEQUENCE [LARGE SCALE GENOMIC DNA]</scope>
    <source>
        <strain evidence="3">LZ_2023a</strain>
        <tissue evidence="3">Muscle</tissue>
    </source>
</reference>
<keyword evidence="4" id="KW-1185">Reference proteome</keyword>
<keyword evidence="2" id="KW-0812">Transmembrane</keyword>
<gene>
    <name evidence="3" type="ORF">O3P69_014823</name>
</gene>
<accession>A0AAW0TY10</accession>
<keyword evidence="2" id="KW-1133">Transmembrane helix</keyword>
<proteinExistence type="predicted"/>
<evidence type="ECO:0000313" key="3">
    <source>
        <dbReference type="EMBL" id="KAK8392652.1"/>
    </source>
</evidence>
<organism evidence="3 4">
    <name type="scientific">Scylla paramamosain</name>
    <name type="common">Mud crab</name>
    <dbReference type="NCBI Taxonomy" id="85552"/>
    <lineage>
        <taxon>Eukaryota</taxon>
        <taxon>Metazoa</taxon>
        <taxon>Ecdysozoa</taxon>
        <taxon>Arthropoda</taxon>
        <taxon>Crustacea</taxon>
        <taxon>Multicrustacea</taxon>
        <taxon>Malacostraca</taxon>
        <taxon>Eumalacostraca</taxon>
        <taxon>Eucarida</taxon>
        <taxon>Decapoda</taxon>
        <taxon>Pleocyemata</taxon>
        <taxon>Brachyura</taxon>
        <taxon>Eubrachyura</taxon>
        <taxon>Portunoidea</taxon>
        <taxon>Portunidae</taxon>
        <taxon>Portuninae</taxon>
        <taxon>Scylla</taxon>
    </lineage>
</organism>
<keyword evidence="2" id="KW-0472">Membrane</keyword>
<evidence type="ECO:0000313" key="4">
    <source>
        <dbReference type="Proteomes" id="UP001487740"/>
    </source>
</evidence>
<sequence>MNANDLPPSYEDAIKFPPPSQAGLAHHYTPPSLLTPSAPPVSYQSQPTQPYAVSNAASDGLPTYHYPPVVLHRQAQSSSGNSGKSCFIAFFIMVFIMIFIFVIVFALSW</sequence>
<protein>
    <submittedName>
        <fullName evidence="3">Uncharacterized protein</fullName>
    </submittedName>
</protein>
<feature type="transmembrane region" description="Helical" evidence="2">
    <location>
        <begin position="86"/>
        <end position="107"/>
    </location>
</feature>
<comment type="caution">
    <text evidence="3">The sequence shown here is derived from an EMBL/GenBank/DDBJ whole genome shotgun (WGS) entry which is preliminary data.</text>
</comment>
<name>A0AAW0TY10_SCYPA</name>
<evidence type="ECO:0000256" key="2">
    <source>
        <dbReference type="SAM" id="Phobius"/>
    </source>
</evidence>
<dbReference type="AlphaFoldDB" id="A0AAW0TY10"/>
<feature type="region of interest" description="Disordered" evidence="1">
    <location>
        <begin position="1"/>
        <end position="27"/>
    </location>
</feature>
<dbReference type="Proteomes" id="UP001487740">
    <property type="component" value="Unassembled WGS sequence"/>
</dbReference>
<evidence type="ECO:0000256" key="1">
    <source>
        <dbReference type="SAM" id="MobiDB-lite"/>
    </source>
</evidence>
<dbReference type="EMBL" id="JARAKH010000022">
    <property type="protein sequence ID" value="KAK8392652.1"/>
    <property type="molecule type" value="Genomic_DNA"/>
</dbReference>